<feature type="domain" description="DprA winged helix" evidence="3">
    <location>
        <begin position="310"/>
        <end position="367"/>
    </location>
</feature>
<sequence length="374" mass="39495">MTAHASLSLSAAQERIDWLRLARSETIGPATFRELLSRYGTAGAALEAVPELARCGGRKSGIRLCTKEAAEHELEQLDRLGAVLLRSCDEDYPEALRAIDSAPPVLTCKGDRELLKRPSFAIVGARNASLNARKLARRLASELGESGLVITSGLARGIDAAAHEGALESGTIAVLAGGIDSIFPPENKDLHHRIAEQGLLVAESPPGTQPKASHFPRRNRIVSGLSKGVLVVEAALRSGSLITARLALDQGREVFAIPGSPLDPRAKGANDLIRQGAVLTESAQDVLVTLSGLSGLAEPPPSEGFAPPSTDAEDAGLDEARQHLEELLSPVPIQLDDLLRDSGLTPGTVSLILLELELAGRLERHPGHRIALIA</sequence>
<accession>A0ABV8UNI0</accession>
<dbReference type="EMBL" id="JBHSCW010000009">
    <property type="protein sequence ID" value="MFC4352852.1"/>
    <property type="molecule type" value="Genomic_DNA"/>
</dbReference>
<protein>
    <submittedName>
        <fullName evidence="4">DNA-processing protein DprA</fullName>
    </submittedName>
</protein>
<dbReference type="NCBIfam" id="TIGR00732">
    <property type="entry name" value="dprA"/>
    <property type="match status" value="1"/>
</dbReference>
<name>A0ABV8UNI0_9PROT</name>
<organism evidence="4 5">
    <name type="scientific">Fodinicurvata halophila</name>
    <dbReference type="NCBI Taxonomy" id="1419723"/>
    <lineage>
        <taxon>Bacteria</taxon>
        <taxon>Pseudomonadati</taxon>
        <taxon>Pseudomonadota</taxon>
        <taxon>Alphaproteobacteria</taxon>
        <taxon>Rhodospirillales</taxon>
        <taxon>Rhodovibrionaceae</taxon>
        <taxon>Fodinicurvata</taxon>
    </lineage>
</organism>
<feature type="domain" description="Smf/DprA SLOG" evidence="2">
    <location>
        <begin position="86"/>
        <end position="289"/>
    </location>
</feature>
<keyword evidence="5" id="KW-1185">Reference proteome</keyword>
<dbReference type="Pfam" id="PF17782">
    <property type="entry name" value="WHD_DprA"/>
    <property type="match status" value="1"/>
</dbReference>
<evidence type="ECO:0000256" key="1">
    <source>
        <dbReference type="ARBA" id="ARBA00006525"/>
    </source>
</evidence>
<dbReference type="InterPro" id="IPR057666">
    <property type="entry name" value="DrpA_SLOG"/>
</dbReference>
<proteinExistence type="inferred from homology"/>
<dbReference type="Pfam" id="PF21102">
    <property type="entry name" value="DprA_N"/>
    <property type="match status" value="1"/>
</dbReference>
<dbReference type="Gene3D" id="3.40.50.450">
    <property type="match status" value="1"/>
</dbReference>
<dbReference type="Proteomes" id="UP001595799">
    <property type="component" value="Unassembled WGS sequence"/>
</dbReference>
<dbReference type="InterPro" id="IPR041614">
    <property type="entry name" value="DprA_WH"/>
</dbReference>
<reference evidence="5" key="1">
    <citation type="journal article" date="2019" name="Int. J. Syst. Evol. Microbiol.">
        <title>The Global Catalogue of Microorganisms (GCM) 10K type strain sequencing project: providing services to taxonomists for standard genome sequencing and annotation.</title>
        <authorList>
            <consortium name="The Broad Institute Genomics Platform"/>
            <consortium name="The Broad Institute Genome Sequencing Center for Infectious Disease"/>
            <person name="Wu L."/>
            <person name="Ma J."/>
        </authorList>
    </citation>
    <scope>NUCLEOTIDE SEQUENCE [LARGE SCALE GENOMIC DNA]</scope>
    <source>
        <strain evidence="5">CECT 8472</strain>
    </source>
</reference>
<evidence type="ECO:0000313" key="4">
    <source>
        <dbReference type="EMBL" id="MFC4352852.1"/>
    </source>
</evidence>
<gene>
    <name evidence="4" type="primary">dprA</name>
    <name evidence="4" type="ORF">ACFOW6_14970</name>
</gene>
<evidence type="ECO:0000313" key="5">
    <source>
        <dbReference type="Proteomes" id="UP001595799"/>
    </source>
</evidence>
<dbReference type="RefSeq" id="WP_382423230.1">
    <property type="nucleotide sequence ID" value="NZ_JBHSCW010000009.1"/>
</dbReference>
<dbReference type="Gene3D" id="1.10.10.10">
    <property type="entry name" value="Winged helix-like DNA-binding domain superfamily/Winged helix DNA-binding domain"/>
    <property type="match status" value="1"/>
</dbReference>
<evidence type="ECO:0000259" key="2">
    <source>
        <dbReference type="Pfam" id="PF02481"/>
    </source>
</evidence>
<comment type="similarity">
    <text evidence="1">Belongs to the DprA/Smf family.</text>
</comment>
<evidence type="ECO:0000259" key="3">
    <source>
        <dbReference type="Pfam" id="PF17782"/>
    </source>
</evidence>
<dbReference type="Pfam" id="PF02481">
    <property type="entry name" value="DNA_processg_A"/>
    <property type="match status" value="1"/>
</dbReference>
<dbReference type="InterPro" id="IPR036388">
    <property type="entry name" value="WH-like_DNA-bd_sf"/>
</dbReference>
<comment type="caution">
    <text evidence="4">The sequence shown here is derived from an EMBL/GenBank/DDBJ whole genome shotgun (WGS) entry which is preliminary data.</text>
</comment>
<dbReference type="InterPro" id="IPR003488">
    <property type="entry name" value="DprA"/>
</dbReference>
<dbReference type="PANTHER" id="PTHR43022:SF1">
    <property type="entry name" value="PROTEIN SMF"/>
    <property type="match status" value="1"/>
</dbReference>
<dbReference type="SUPFAM" id="SSF102405">
    <property type="entry name" value="MCP/YpsA-like"/>
    <property type="match status" value="1"/>
</dbReference>
<dbReference type="PANTHER" id="PTHR43022">
    <property type="entry name" value="PROTEIN SMF"/>
    <property type="match status" value="1"/>
</dbReference>